<dbReference type="InterPro" id="IPR003673">
    <property type="entry name" value="CoA-Trfase_fam_III"/>
</dbReference>
<evidence type="ECO:0000313" key="3">
    <source>
        <dbReference type="Proteomes" id="UP000293398"/>
    </source>
</evidence>
<gene>
    <name evidence="2" type="ORF">EV681_4179</name>
</gene>
<reference evidence="2 3" key="1">
    <citation type="submission" date="2019-02" db="EMBL/GenBank/DDBJ databases">
        <title>Genomic Encyclopedia of Type Strains, Phase IV (KMG-IV): sequencing the most valuable type-strain genomes for metagenomic binning, comparative biology and taxonomic classification.</title>
        <authorList>
            <person name="Goeker M."/>
        </authorList>
    </citation>
    <scope>NUCLEOTIDE SEQUENCE [LARGE SCALE GENOMIC DNA]</scope>
    <source>
        <strain evidence="2 3">DSM 23814</strain>
    </source>
</reference>
<dbReference type="AlphaFoldDB" id="A0A4Q7V9A0"/>
<dbReference type="Gene3D" id="3.30.1540.10">
    <property type="entry name" value="formyl-coa transferase, domain 3"/>
    <property type="match status" value="1"/>
</dbReference>
<evidence type="ECO:0000256" key="1">
    <source>
        <dbReference type="ARBA" id="ARBA00022679"/>
    </source>
</evidence>
<dbReference type="PANTHER" id="PTHR48207">
    <property type="entry name" value="SUCCINATE--HYDROXYMETHYLGLUTARATE COA-TRANSFERASE"/>
    <property type="match status" value="1"/>
</dbReference>
<dbReference type="InterPro" id="IPR044855">
    <property type="entry name" value="CoA-Trfase_III_dom3_sf"/>
</dbReference>
<organism evidence="2 3">
    <name type="scientific">Advenella incenata</name>
    <dbReference type="NCBI Taxonomy" id="267800"/>
    <lineage>
        <taxon>Bacteria</taxon>
        <taxon>Pseudomonadati</taxon>
        <taxon>Pseudomonadota</taxon>
        <taxon>Betaproteobacteria</taxon>
        <taxon>Burkholderiales</taxon>
        <taxon>Alcaligenaceae</taxon>
    </lineage>
</organism>
<evidence type="ECO:0000313" key="2">
    <source>
        <dbReference type="EMBL" id="RZT92267.1"/>
    </source>
</evidence>
<accession>A0A4Q7V9A0</accession>
<dbReference type="OrthoDB" id="5294844at2"/>
<dbReference type="RefSeq" id="WP_130305026.1">
    <property type="nucleotide sequence ID" value="NZ_SHKO01000004.1"/>
</dbReference>
<protein>
    <submittedName>
        <fullName evidence="2">Formyl-CoA transferase</fullName>
    </submittedName>
</protein>
<sequence>MSNDKQQALSESAGPLAGIKVLDLGTMIAGPVAGTLMADFGAEVIKVEQPGVGDTIRGVGPFSKGESLWWNVDGRNKKSITLDLRQARGQEILRKLVKEVDVVVENFRPGTLEKWNLDYENLSGVNPRLIMLSVSGFGQSGPLANRAGYDRIGLAFSGVMGMTGFADRPPVRVGTSIADYSTALMGAFSVMMALYYRDVRGGEGQQIDLALYESMFRFSDSMVAAFDQLGLIRERTGNVHFGAAPGSTFETSDGRYTIMTISGDTLFRRLCIAMEKQEMTDDPRYANHELRFGHIEELNQIVADWMKNTPAQQVHEALQANGIPFSTVLTIEDIAKHPQYKARENIVTIEHPKLGPLRMQGIVPKMSRTPGKISSAAPAVGEHNQELYRRLLGYGMSELEQLRTERVI</sequence>
<dbReference type="Pfam" id="PF02515">
    <property type="entry name" value="CoA_transf_3"/>
    <property type="match status" value="1"/>
</dbReference>
<name>A0A4Q7V9A0_9BURK</name>
<keyword evidence="3" id="KW-1185">Reference proteome</keyword>
<dbReference type="GO" id="GO:0008410">
    <property type="term" value="F:CoA-transferase activity"/>
    <property type="evidence" value="ECO:0007669"/>
    <property type="project" value="TreeGrafter"/>
</dbReference>
<dbReference type="SUPFAM" id="SSF89796">
    <property type="entry name" value="CoA-transferase family III (CaiB/BaiF)"/>
    <property type="match status" value="1"/>
</dbReference>
<keyword evidence="1 2" id="KW-0808">Transferase</keyword>
<dbReference type="PANTHER" id="PTHR48207:SF3">
    <property type="entry name" value="SUCCINATE--HYDROXYMETHYLGLUTARATE COA-TRANSFERASE"/>
    <property type="match status" value="1"/>
</dbReference>
<dbReference type="InterPro" id="IPR050483">
    <property type="entry name" value="CoA-transferase_III_domain"/>
</dbReference>
<dbReference type="InterPro" id="IPR023606">
    <property type="entry name" value="CoA-Trfase_III_dom_1_sf"/>
</dbReference>
<dbReference type="Gene3D" id="3.40.50.10540">
    <property type="entry name" value="Crotonobetainyl-coa:carnitine coa-transferase, domain 1"/>
    <property type="match status" value="1"/>
</dbReference>
<dbReference type="Proteomes" id="UP000293398">
    <property type="component" value="Unassembled WGS sequence"/>
</dbReference>
<dbReference type="EMBL" id="SHKO01000004">
    <property type="protein sequence ID" value="RZT92267.1"/>
    <property type="molecule type" value="Genomic_DNA"/>
</dbReference>
<comment type="caution">
    <text evidence="2">The sequence shown here is derived from an EMBL/GenBank/DDBJ whole genome shotgun (WGS) entry which is preliminary data.</text>
</comment>
<proteinExistence type="predicted"/>